<dbReference type="InterPro" id="IPR003660">
    <property type="entry name" value="HAMP_dom"/>
</dbReference>
<dbReference type="InterPro" id="IPR036890">
    <property type="entry name" value="HATPase_C_sf"/>
</dbReference>
<comment type="subcellular location">
    <subcellularLocation>
        <location evidence="2">Cell membrane</location>
    </subcellularLocation>
</comment>
<dbReference type="CDD" id="cd00082">
    <property type="entry name" value="HisKA"/>
    <property type="match status" value="1"/>
</dbReference>
<dbReference type="Gene3D" id="1.10.287.130">
    <property type="match status" value="1"/>
</dbReference>
<dbReference type="PRINTS" id="PR00344">
    <property type="entry name" value="BCTRLSENSOR"/>
</dbReference>
<dbReference type="EC" id="2.7.13.3" evidence="3"/>
<dbReference type="SMART" id="SM00387">
    <property type="entry name" value="HATPase_c"/>
    <property type="match status" value="1"/>
</dbReference>
<dbReference type="Pfam" id="PF00672">
    <property type="entry name" value="HAMP"/>
    <property type="match status" value="1"/>
</dbReference>
<evidence type="ECO:0000313" key="14">
    <source>
        <dbReference type="EMBL" id="MBB5067414.1"/>
    </source>
</evidence>
<evidence type="ECO:0000256" key="10">
    <source>
        <dbReference type="ARBA" id="ARBA00023136"/>
    </source>
</evidence>
<feature type="transmembrane region" description="Helical" evidence="11">
    <location>
        <begin position="20"/>
        <end position="45"/>
    </location>
</feature>
<evidence type="ECO:0000259" key="13">
    <source>
        <dbReference type="PROSITE" id="PS50885"/>
    </source>
</evidence>
<reference evidence="14 15" key="1">
    <citation type="submission" date="2020-08" db="EMBL/GenBank/DDBJ databases">
        <title>Sequencing the genomes of 1000 actinobacteria strains.</title>
        <authorList>
            <person name="Klenk H.-P."/>
        </authorList>
    </citation>
    <scope>NUCLEOTIDE SEQUENCE [LARGE SCALE GENOMIC DNA]</scope>
    <source>
        <strain evidence="14 15">DSM 45582</strain>
    </source>
</reference>
<evidence type="ECO:0000256" key="6">
    <source>
        <dbReference type="ARBA" id="ARBA00022692"/>
    </source>
</evidence>
<dbReference type="InterPro" id="IPR050428">
    <property type="entry name" value="TCS_sensor_his_kinase"/>
</dbReference>
<keyword evidence="8 11" id="KW-1133">Transmembrane helix</keyword>
<evidence type="ECO:0000256" key="4">
    <source>
        <dbReference type="ARBA" id="ARBA00022553"/>
    </source>
</evidence>
<gene>
    <name evidence="14" type="ORF">BJ969_000502</name>
</gene>
<feature type="domain" description="HAMP" evidence="13">
    <location>
        <begin position="179"/>
        <end position="229"/>
    </location>
</feature>
<evidence type="ECO:0000256" key="8">
    <source>
        <dbReference type="ARBA" id="ARBA00022989"/>
    </source>
</evidence>
<sequence>MRQLRAWWARRTLQFRTSAVATLVALVGLGVLAHISVGLISWLLIESVDTELRTKVGTTARQVAAGAVPNRLAGGEIRILDTAGAPVDGLPPPELTSWEVSALKSGEGLLDSSSYGVDQGLYRWVGMVVPDPAGSPRLVLGAAHLVGHGDALRTAGRALTLGPILAAGAVGIATWLVVRRSLRPVERMRLAAVSLPEGHRLPVSDADDELRALAVALNEMLARRDGDTEWLRRFTGDAAHELRNPVASIRAQAEVAVVHPDPELAHETLQDIAAEARRLSDLVDGLLALARAESGSQPQHQPIELVSAVRAAADRANLRGSGPRVRVTAPTGTVVILAGEAEVGRVLDNLITNALRYARALVRVSLLPAAESVRLVVDDDGPGIPAAHRGLVFDRFHRVQPDRARGTGGSGLGLALVAEAVRGRGGSVQAAESPEGGARIEVRWPLPGPLRPVPRQQ</sequence>
<dbReference type="SUPFAM" id="SSF47384">
    <property type="entry name" value="Homodimeric domain of signal transducing histidine kinase"/>
    <property type="match status" value="1"/>
</dbReference>
<dbReference type="InterPro" id="IPR005467">
    <property type="entry name" value="His_kinase_dom"/>
</dbReference>
<comment type="catalytic activity">
    <reaction evidence="1">
        <text>ATP + protein L-histidine = ADP + protein N-phospho-L-histidine.</text>
        <dbReference type="EC" id="2.7.13.3"/>
    </reaction>
</comment>
<proteinExistence type="predicted"/>
<name>A0A840N6Y8_9PSEU</name>
<evidence type="ECO:0000256" key="1">
    <source>
        <dbReference type="ARBA" id="ARBA00000085"/>
    </source>
</evidence>
<keyword evidence="10 11" id="KW-0472">Membrane</keyword>
<dbReference type="RefSeq" id="WP_184476932.1">
    <property type="nucleotide sequence ID" value="NZ_JACHIV010000001.1"/>
</dbReference>
<dbReference type="SUPFAM" id="SSF55874">
    <property type="entry name" value="ATPase domain of HSP90 chaperone/DNA topoisomerase II/histidine kinase"/>
    <property type="match status" value="1"/>
</dbReference>
<dbReference type="SMART" id="SM00388">
    <property type="entry name" value="HisKA"/>
    <property type="match status" value="1"/>
</dbReference>
<dbReference type="Gene3D" id="6.10.340.10">
    <property type="match status" value="1"/>
</dbReference>
<dbReference type="InterPro" id="IPR003594">
    <property type="entry name" value="HATPase_dom"/>
</dbReference>
<dbReference type="InterPro" id="IPR036097">
    <property type="entry name" value="HisK_dim/P_sf"/>
</dbReference>
<dbReference type="Proteomes" id="UP000580474">
    <property type="component" value="Unassembled WGS sequence"/>
</dbReference>
<dbReference type="PROSITE" id="PS50109">
    <property type="entry name" value="HIS_KIN"/>
    <property type="match status" value="1"/>
</dbReference>
<dbReference type="Gene3D" id="3.30.565.10">
    <property type="entry name" value="Histidine kinase-like ATPase, C-terminal domain"/>
    <property type="match status" value="1"/>
</dbReference>
<keyword evidence="9" id="KW-0902">Two-component regulatory system</keyword>
<dbReference type="AlphaFoldDB" id="A0A840N6Y8"/>
<evidence type="ECO:0000256" key="5">
    <source>
        <dbReference type="ARBA" id="ARBA00022679"/>
    </source>
</evidence>
<evidence type="ECO:0000256" key="3">
    <source>
        <dbReference type="ARBA" id="ARBA00012438"/>
    </source>
</evidence>
<dbReference type="CDD" id="cd06225">
    <property type="entry name" value="HAMP"/>
    <property type="match status" value="1"/>
</dbReference>
<keyword evidence="6 11" id="KW-0812">Transmembrane</keyword>
<dbReference type="InterPro" id="IPR004358">
    <property type="entry name" value="Sig_transdc_His_kin-like_C"/>
</dbReference>
<dbReference type="GO" id="GO:0005886">
    <property type="term" value="C:plasma membrane"/>
    <property type="evidence" value="ECO:0007669"/>
    <property type="project" value="UniProtKB-SubCell"/>
</dbReference>
<dbReference type="Pfam" id="PF00512">
    <property type="entry name" value="HisKA"/>
    <property type="match status" value="1"/>
</dbReference>
<evidence type="ECO:0000313" key="15">
    <source>
        <dbReference type="Proteomes" id="UP000580474"/>
    </source>
</evidence>
<protein>
    <recommendedName>
        <fullName evidence="3">histidine kinase</fullName>
        <ecNumber evidence="3">2.7.13.3</ecNumber>
    </recommendedName>
</protein>
<dbReference type="EMBL" id="JACHIV010000001">
    <property type="protein sequence ID" value="MBB5067414.1"/>
    <property type="molecule type" value="Genomic_DNA"/>
</dbReference>
<keyword evidence="15" id="KW-1185">Reference proteome</keyword>
<keyword evidence="5" id="KW-0808">Transferase</keyword>
<evidence type="ECO:0000256" key="11">
    <source>
        <dbReference type="SAM" id="Phobius"/>
    </source>
</evidence>
<feature type="domain" description="Histidine kinase" evidence="12">
    <location>
        <begin position="237"/>
        <end position="448"/>
    </location>
</feature>
<organism evidence="14 15">
    <name type="scientific">Saccharopolyspora gloriosae</name>
    <dbReference type="NCBI Taxonomy" id="455344"/>
    <lineage>
        <taxon>Bacteria</taxon>
        <taxon>Bacillati</taxon>
        <taxon>Actinomycetota</taxon>
        <taxon>Actinomycetes</taxon>
        <taxon>Pseudonocardiales</taxon>
        <taxon>Pseudonocardiaceae</taxon>
        <taxon>Saccharopolyspora</taxon>
    </lineage>
</organism>
<dbReference type="GO" id="GO:0000155">
    <property type="term" value="F:phosphorelay sensor kinase activity"/>
    <property type="evidence" value="ECO:0007669"/>
    <property type="project" value="InterPro"/>
</dbReference>
<accession>A0A840N6Y8</accession>
<dbReference type="PROSITE" id="PS50885">
    <property type="entry name" value="HAMP"/>
    <property type="match status" value="1"/>
</dbReference>
<evidence type="ECO:0000256" key="7">
    <source>
        <dbReference type="ARBA" id="ARBA00022777"/>
    </source>
</evidence>
<evidence type="ECO:0000259" key="12">
    <source>
        <dbReference type="PROSITE" id="PS50109"/>
    </source>
</evidence>
<evidence type="ECO:0000256" key="2">
    <source>
        <dbReference type="ARBA" id="ARBA00004236"/>
    </source>
</evidence>
<keyword evidence="4" id="KW-0597">Phosphoprotein</keyword>
<dbReference type="PANTHER" id="PTHR45436:SF5">
    <property type="entry name" value="SENSOR HISTIDINE KINASE TRCS"/>
    <property type="match status" value="1"/>
</dbReference>
<dbReference type="Pfam" id="PF02518">
    <property type="entry name" value="HATPase_c"/>
    <property type="match status" value="1"/>
</dbReference>
<comment type="caution">
    <text evidence="14">The sequence shown here is derived from an EMBL/GenBank/DDBJ whole genome shotgun (WGS) entry which is preliminary data.</text>
</comment>
<evidence type="ECO:0000256" key="9">
    <source>
        <dbReference type="ARBA" id="ARBA00023012"/>
    </source>
</evidence>
<keyword evidence="7 14" id="KW-0418">Kinase</keyword>
<dbReference type="PANTHER" id="PTHR45436">
    <property type="entry name" value="SENSOR HISTIDINE KINASE YKOH"/>
    <property type="match status" value="1"/>
</dbReference>
<dbReference type="InterPro" id="IPR003661">
    <property type="entry name" value="HisK_dim/P_dom"/>
</dbReference>